<organism evidence="2 3">
    <name type="scientific">Takifugu rubripes</name>
    <name type="common">Japanese pufferfish</name>
    <name type="synonym">Fugu rubripes</name>
    <dbReference type="NCBI Taxonomy" id="31033"/>
    <lineage>
        <taxon>Eukaryota</taxon>
        <taxon>Metazoa</taxon>
        <taxon>Chordata</taxon>
        <taxon>Craniata</taxon>
        <taxon>Vertebrata</taxon>
        <taxon>Euteleostomi</taxon>
        <taxon>Actinopterygii</taxon>
        <taxon>Neopterygii</taxon>
        <taxon>Teleostei</taxon>
        <taxon>Neoteleostei</taxon>
        <taxon>Acanthomorphata</taxon>
        <taxon>Eupercaria</taxon>
        <taxon>Tetraodontiformes</taxon>
        <taxon>Tetradontoidea</taxon>
        <taxon>Tetraodontidae</taxon>
        <taxon>Takifugu</taxon>
    </lineage>
</organism>
<feature type="compositionally biased region" description="Acidic residues" evidence="1">
    <location>
        <begin position="61"/>
        <end position="72"/>
    </location>
</feature>
<feature type="compositionally biased region" description="Basic and acidic residues" evidence="1">
    <location>
        <begin position="261"/>
        <end position="295"/>
    </location>
</feature>
<keyword evidence="3" id="KW-1185">Reference proteome</keyword>
<dbReference type="InParanoid" id="A0A3B5JUN4"/>
<dbReference type="PANTHER" id="PTHR16524:SF2">
    <property type="entry name" value="CELL DEATH REGULATOR AVEN"/>
    <property type="match status" value="1"/>
</dbReference>
<feature type="compositionally biased region" description="Acidic residues" evidence="1">
    <location>
        <begin position="296"/>
        <end position="309"/>
    </location>
</feature>
<dbReference type="InterPro" id="IPR026187">
    <property type="entry name" value="Aven"/>
</dbReference>
<dbReference type="OrthoDB" id="6338233at2759"/>
<dbReference type="STRING" id="31033.ENSTRUP00000048047"/>
<feature type="compositionally biased region" description="Basic and acidic residues" evidence="1">
    <location>
        <begin position="80"/>
        <end position="105"/>
    </location>
</feature>
<dbReference type="CTD" id="57099"/>
<gene>
    <name evidence="2" type="primary">aven</name>
</gene>
<dbReference type="Proteomes" id="UP000005226">
    <property type="component" value="Chromosome 16"/>
</dbReference>
<dbReference type="PANTHER" id="PTHR16524">
    <property type="entry name" value="CELL DEATH REGULATOR AVEN"/>
    <property type="match status" value="1"/>
</dbReference>
<dbReference type="GeneTree" id="ENSGT00390000003299"/>
<dbReference type="GeneID" id="105417571"/>
<sequence length="309" mass="34531">MEGRQNSGRGGSWKKVDRGAINSGEHRGRGRGSHHRGRGKRNYYRGHGRGENIHAFHPPEQSEEEGHQEDDCGLGNFSRRKLESNWDRYKQSEKPDSGDDIPTRRGTDYHVLLESAGDSFTQFRFSEEKEWDMDSFAASQPSTAFVDLIALAQILQELPVHQRLNLDADLGQVLTPSHLPAVSFTPKPEVSKLDFAPPLAEFRKLTTKVPTVTKAHTPVSSNTAASPPAEDDEEELDQLLNLKKPVVGNQQDTGAEEENPAPEKDCEDVKEVTEKEVVKGKDITPPEPTSVRKEVTEEDLEDWLDSMIS</sequence>
<reference evidence="2" key="3">
    <citation type="submission" date="2025-09" db="UniProtKB">
        <authorList>
            <consortium name="Ensembl"/>
        </authorList>
    </citation>
    <scope>IDENTIFICATION</scope>
</reference>
<dbReference type="OMA" id="FTHFRFA"/>
<name>A0A3B5JUN4_TAKRU</name>
<reference evidence="2 3" key="1">
    <citation type="journal article" date="2011" name="Genome Biol. Evol.">
        <title>Integration of the genetic map and genome assembly of fugu facilitates insights into distinct features of genome evolution in teleosts and mammals.</title>
        <authorList>
            <person name="Kai W."/>
            <person name="Kikuchi K."/>
            <person name="Tohari S."/>
            <person name="Chew A.K."/>
            <person name="Tay A."/>
            <person name="Fujiwara A."/>
            <person name="Hosoya S."/>
            <person name="Suetake H."/>
            <person name="Naruse K."/>
            <person name="Brenner S."/>
            <person name="Suzuki Y."/>
            <person name="Venkatesh B."/>
        </authorList>
    </citation>
    <scope>NUCLEOTIDE SEQUENCE [LARGE SCALE GENOMIC DNA]</scope>
</reference>
<proteinExistence type="predicted"/>
<feature type="region of interest" description="Disordered" evidence="1">
    <location>
        <begin position="213"/>
        <end position="309"/>
    </location>
</feature>
<evidence type="ECO:0000256" key="1">
    <source>
        <dbReference type="SAM" id="MobiDB-lite"/>
    </source>
</evidence>
<evidence type="ECO:0000313" key="3">
    <source>
        <dbReference type="Proteomes" id="UP000005226"/>
    </source>
</evidence>
<dbReference type="Ensembl" id="ENSTRUT00000050877.2">
    <property type="protein sequence ID" value="ENSTRUP00000048047.2"/>
    <property type="gene ID" value="ENSTRUG00000024424.2"/>
</dbReference>
<feature type="compositionally biased region" description="Basic residues" evidence="1">
    <location>
        <begin position="28"/>
        <end position="47"/>
    </location>
</feature>
<feature type="region of interest" description="Disordered" evidence="1">
    <location>
        <begin position="1"/>
        <end position="105"/>
    </location>
</feature>
<dbReference type="AlphaFoldDB" id="A0A3B5JUN4"/>
<dbReference type="KEGG" id="tru:105417571"/>
<evidence type="ECO:0000313" key="2">
    <source>
        <dbReference type="Ensembl" id="ENSTRUP00000048047.2"/>
    </source>
</evidence>
<accession>A0A3B5JUN4</accession>
<dbReference type="RefSeq" id="XP_011610426.2">
    <property type="nucleotide sequence ID" value="XM_011612124.2"/>
</dbReference>
<dbReference type="GO" id="GO:0010972">
    <property type="term" value="P:negative regulation of G2/M transition of mitotic cell cycle"/>
    <property type="evidence" value="ECO:0007669"/>
    <property type="project" value="TreeGrafter"/>
</dbReference>
<protein>
    <submittedName>
        <fullName evidence="2">Apoptosis, caspase activation inhibitor</fullName>
    </submittedName>
</protein>
<reference evidence="2" key="2">
    <citation type="submission" date="2025-08" db="UniProtKB">
        <authorList>
            <consortium name="Ensembl"/>
        </authorList>
    </citation>
    <scope>IDENTIFICATION</scope>
</reference>